<dbReference type="RefSeq" id="WP_164710976.1">
    <property type="nucleotide sequence ID" value="NZ_CP031165.1"/>
</dbReference>
<evidence type="ECO:0000313" key="3">
    <source>
        <dbReference type="Proteomes" id="UP000264006"/>
    </source>
</evidence>
<dbReference type="Proteomes" id="UP000264006">
    <property type="component" value="Chromosome"/>
</dbReference>
<gene>
    <name evidence="2" type="ORF">DVS28_a4916</name>
</gene>
<name>A0A346Y526_9ACTN</name>
<proteinExistence type="predicted"/>
<protein>
    <recommendedName>
        <fullName evidence="1">Methyltransferase type 11 domain-containing protein</fullName>
    </recommendedName>
</protein>
<accession>A0A346Y526</accession>
<dbReference type="AlphaFoldDB" id="A0A346Y526"/>
<reference evidence="2 3" key="1">
    <citation type="submission" date="2018-09" db="EMBL/GenBank/DDBJ databases">
        <title>Complete genome sequence of Euzebya sp. DY32-46 isolated from seawater of Pacific Ocean.</title>
        <authorList>
            <person name="Xu L."/>
            <person name="Wu Y.-H."/>
            <person name="Xu X.-W."/>
        </authorList>
    </citation>
    <scope>NUCLEOTIDE SEQUENCE [LARGE SCALE GENOMIC DNA]</scope>
    <source>
        <strain evidence="2 3">DY32-46</strain>
    </source>
</reference>
<evidence type="ECO:0000313" key="2">
    <source>
        <dbReference type="EMBL" id="AXV09573.1"/>
    </source>
</evidence>
<dbReference type="Gene3D" id="3.40.50.150">
    <property type="entry name" value="Vaccinia Virus protein VP39"/>
    <property type="match status" value="1"/>
</dbReference>
<keyword evidence="3" id="KW-1185">Reference proteome</keyword>
<dbReference type="InterPro" id="IPR029063">
    <property type="entry name" value="SAM-dependent_MTases_sf"/>
</dbReference>
<dbReference type="KEGG" id="euz:DVS28_a4916"/>
<sequence length="265" mass="28894">MSDPFDGPATNAWRAELEAWAIPDAILGAAPANPYAFPTGTITTPTVDPMTTPTGLRVLQRLSPGEVLLDVGCGAGRISGAFTTDHRVVGVEPRDNLADTATERGIEVHRGRWPELASTVGTAPVVLSTHVLYDVQDVAPFLLALHQAAQRRVVLEVTTTHPWSDTTPLFRRFHDLDRPDGPTVELLVRVIEEVLGVTADVEDHMRPSGRYDVLDDLVAHQRQRLCLTADHDAAIADALADVVVTDGDGRVRMPDQPLATLWWDR</sequence>
<feature type="domain" description="Methyltransferase type 11" evidence="1">
    <location>
        <begin position="69"/>
        <end position="148"/>
    </location>
</feature>
<dbReference type="Pfam" id="PF08241">
    <property type="entry name" value="Methyltransf_11"/>
    <property type="match status" value="1"/>
</dbReference>
<dbReference type="SUPFAM" id="SSF53335">
    <property type="entry name" value="S-adenosyl-L-methionine-dependent methyltransferases"/>
    <property type="match status" value="1"/>
</dbReference>
<dbReference type="EMBL" id="CP031165">
    <property type="protein sequence ID" value="AXV09573.1"/>
    <property type="molecule type" value="Genomic_DNA"/>
</dbReference>
<evidence type="ECO:0000259" key="1">
    <source>
        <dbReference type="Pfam" id="PF08241"/>
    </source>
</evidence>
<organism evidence="2 3">
    <name type="scientific">Euzebya pacifica</name>
    <dbReference type="NCBI Taxonomy" id="1608957"/>
    <lineage>
        <taxon>Bacteria</taxon>
        <taxon>Bacillati</taxon>
        <taxon>Actinomycetota</taxon>
        <taxon>Nitriliruptoria</taxon>
        <taxon>Euzebyales</taxon>
    </lineage>
</organism>
<dbReference type="GO" id="GO:0008757">
    <property type="term" value="F:S-adenosylmethionine-dependent methyltransferase activity"/>
    <property type="evidence" value="ECO:0007669"/>
    <property type="project" value="InterPro"/>
</dbReference>
<dbReference type="InterPro" id="IPR013216">
    <property type="entry name" value="Methyltransf_11"/>
</dbReference>